<name>A0A7S7NVK0_PALFE</name>
<reference evidence="2 3" key="1">
    <citation type="submission" date="2020-10" db="EMBL/GenBank/DDBJ databases">
        <title>Complete genome sequence of Paludibaculum fermentans P105T, a facultatively anaerobic acidobacterium capable of dissimilatory Fe(III) reduction.</title>
        <authorList>
            <person name="Dedysh S.N."/>
            <person name="Beletsky A.V."/>
            <person name="Kulichevskaya I.S."/>
            <person name="Mardanov A.V."/>
            <person name="Ravin N.V."/>
        </authorList>
    </citation>
    <scope>NUCLEOTIDE SEQUENCE [LARGE SCALE GENOMIC DNA]</scope>
    <source>
        <strain evidence="2 3">P105</strain>
    </source>
</reference>
<sequence length="96" mass="9936">MSRTTLIRLIAVLLLLIAGAEVFACDITDPCITSAASPSAGCDQPLGDNCLCCCHHIVPAATVTLDASEYVADAVPPRPTAHAASMSLPIEHPPQL</sequence>
<feature type="signal peptide" evidence="1">
    <location>
        <begin position="1"/>
        <end position="24"/>
    </location>
</feature>
<accession>A0A7S7NVK0</accession>
<evidence type="ECO:0008006" key="4">
    <source>
        <dbReference type="Google" id="ProtNLM"/>
    </source>
</evidence>
<keyword evidence="1" id="KW-0732">Signal</keyword>
<organism evidence="2 3">
    <name type="scientific">Paludibaculum fermentans</name>
    <dbReference type="NCBI Taxonomy" id="1473598"/>
    <lineage>
        <taxon>Bacteria</taxon>
        <taxon>Pseudomonadati</taxon>
        <taxon>Acidobacteriota</taxon>
        <taxon>Terriglobia</taxon>
        <taxon>Bryobacterales</taxon>
        <taxon>Bryobacteraceae</taxon>
        <taxon>Paludibaculum</taxon>
    </lineage>
</organism>
<dbReference type="RefSeq" id="WP_194452246.1">
    <property type="nucleotide sequence ID" value="NZ_CP063849.1"/>
</dbReference>
<dbReference type="Proteomes" id="UP000593892">
    <property type="component" value="Chromosome"/>
</dbReference>
<evidence type="ECO:0000313" key="2">
    <source>
        <dbReference type="EMBL" id="QOY90586.1"/>
    </source>
</evidence>
<evidence type="ECO:0000256" key="1">
    <source>
        <dbReference type="SAM" id="SignalP"/>
    </source>
</evidence>
<dbReference type="EMBL" id="CP063849">
    <property type="protein sequence ID" value="QOY90586.1"/>
    <property type="molecule type" value="Genomic_DNA"/>
</dbReference>
<dbReference type="KEGG" id="pfer:IRI77_11750"/>
<protein>
    <recommendedName>
        <fullName evidence="4">Secreted protein</fullName>
    </recommendedName>
</protein>
<dbReference type="AlphaFoldDB" id="A0A7S7NVK0"/>
<keyword evidence="3" id="KW-1185">Reference proteome</keyword>
<gene>
    <name evidence="2" type="ORF">IRI77_11750</name>
</gene>
<proteinExistence type="predicted"/>
<feature type="chain" id="PRO_5032462621" description="Secreted protein" evidence="1">
    <location>
        <begin position="25"/>
        <end position="96"/>
    </location>
</feature>
<evidence type="ECO:0000313" key="3">
    <source>
        <dbReference type="Proteomes" id="UP000593892"/>
    </source>
</evidence>